<dbReference type="InterPro" id="IPR003439">
    <property type="entry name" value="ABC_transporter-like_ATP-bd"/>
</dbReference>
<reference evidence="3" key="1">
    <citation type="submission" date="2023-08" db="EMBL/GenBank/DDBJ databases">
        <authorList>
            <person name="Chen Y."/>
            <person name="Shah S."/>
            <person name="Dougan E. K."/>
            <person name="Thang M."/>
            <person name="Chan C."/>
        </authorList>
    </citation>
    <scope>NUCLEOTIDE SEQUENCE</scope>
</reference>
<feature type="region of interest" description="Disordered" evidence="1">
    <location>
        <begin position="1"/>
        <end position="33"/>
    </location>
</feature>
<feature type="domain" description="ABC transporter" evidence="2">
    <location>
        <begin position="15"/>
        <end position="60"/>
    </location>
</feature>
<evidence type="ECO:0000259" key="2">
    <source>
        <dbReference type="Pfam" id="PF00005"/>
    </source>
</evidence>
<dbReference type="EMBL" id="CAUJNA010002336">
    <property type="protein sequence ID" value="CAJ1392463.1"/>
    <property type="molecule type" value="Genomic_DNA"/>
</dbReference>
<dbReference type="InterPro" id="IPR012332">
    <property type="entry name" value="Autotransporter_pectin_lyase_C"/>
</dbReference>
<dbReference type="PANTHER" id="PTHR24221:SF654">
    <property type="entry name" value="ATP-BINDING CASSETTE SUB-FAMILY B MEMBER 6"/>
    <property type="match status" value="1"/>
</dbReference>
<dbReference type="GO" id="GO:0016887">
    <property type="term" value="F:ATP hydrolysis activity"/>
    <property type="evidence" value="ECO:0007669"/>
    <property type="project" value="InterPro"/>
</dbReference>
<dbReference type="InterPro" id="IPR039421">
    <property type="entry name" value="Type_1_exporter"/>
</dbReference>
<dbReference type="Proteomes" id="UP001178507">
    <property type="component" value="Unassembled WGS sequence"/>
</dbReference>
<protein>
    <recommendedName>
        <fullName evidence="2">ABC transporter domain-containing protein</fullName>
    </recommendedName>
</protein>
<name>A0AA36IS01_9DINO</name>
<dbReference type="GO" id="GO:0042626">
    <property type="term" value="F:ATPase-coupled transmembrane transporter activity"/>
    <property type="evidence" value="ECO:0007669"/>
    <property type="project" value="TreeGrafter"/>
</dbReference>
<organism evidence="3 4">
    <name type="scientific">Effrenium voratum</name>
    <dbReference type="NCBI Taxonomy" id="2562239"/>
    <lineage>
        <taxon>Eukaryota</taxon>
        <taxon>Sar</taxon>
        <taxon>Alveolata</taxon>
        <taxon>Dinophyceae</taxon>
        <taxon>Suessiales</taxon>
        <taxon>Symbiodiniaceae</taxon>
        <taxon>Effrenium</taxon>
    </lineage>
</organism>
<feature type="compositionally biased region" description="Basic and acidic residues" evidence="1">
    <location>
        <begin position="7"/>
        <end position="30"/>
    </location>
</feature>
<comment type="caution">
    <text evidence="3">The sequence shown here is derived from an EMBL/GenBank/DDBJ whole genome shotgun (WGS) entry which is preliminary data.</text>
</comment>
<evidence type="ECO:0000256" key="1">
    <source>
        <dbReference type="SAM" id="MobiDB-lite"/>
    </source>
</evidence>
<sequence>MFTRELSGARDPEHVRQALPTEERLGERGSRLSGGQRQRLAIARAIARGAPVILMDEPTSALDGESEEAVAGTLTQLAREGRAVLVAAHRLRTVARHLKCTRINACGICVSRRADRIIVLEGDAVALQTKDVVDKADLQYKDYKELPACAEGILNISGAYKVTSNRSFEGCLRVHGLEAVVHLLAPITFSGNATFTGHIVVEGGGDLESACLVVKGVATLEGQLEFKRCINSAEGKNNDEAGKGGALRAEQVKLQGRVKFEGCKGRLGGAIYAETINVQDSRITASRCRAKEDGGVLHSEKGVTIQHSFLTATNCSAERDGGVIHSLKQVVLDTSSLSATSCSAREGGVIYSSENLVLNKSTLTAANCSAKGDGGVIRSLKQVVLDTSSLSATSCSARHGGVIYSDDNLVLNKSTLTAANCSATGSGGVIRSLKQVVLDTSSLTAANCSAEVNGGVIYSSKNLVLNKSTLTAANCSAKGDGGVIHSSNQVVLDTSSLSATSCSAYAGGVIYSSKNLVLNKSTLTAANCSAKGDGGVIRSLKQVVLDTSSLTAANCSAEVNGGVIRSLKQVVLDTSSLSATSCSAREGGVIYSSENLVLNKSTLTAANCSAKGDGGVIRSWQPLVLNTSSLTAANCSAEVNGGVVSSLKQVVLDTSSLSATSCSAREGGVIYSDDNLVLNKSTLTAANCSAKGDGGVIRSLKQVVLDTSSLSATSCSAREGGVIYSDDDLVLNKSSLTAANCSAEVNGGVIRSSKQVVLDTSSLTATSCSAYAGGAISSITNLTLNKSSLTATSCTATGSGGALHASNMTALNSDVLVSSSTAGRSGGAAYVDGTMTMAQSRVDIFNCSAGDTGGGLCMSDLIGDAVNMSNCSAAAMGGCIRVKQSLKLDEAVLAGCAASAGNAVASTGDVHIGNLSLLGGETEQSGNYFSVGGSLRLGTMTCDDTPECEVSSQEDVPQVASVARCPLGAGRDKKSSSVGCTRCRPGTMLLQPKPDAACIPCPELAEECRPSHVKLQQGITVNTTDFSQVLHCPNPAACPEHVITAPVPLDPPSYSLYCQKGYEGPACSSCSSGYGRSDGSVLVCVKCSESTQQLVRHAAQYALKDVALFAVAAHGVLGAKAEKKNSAVYLNQLLAFATVSSAALSLGGAVFL</sequence>
<accession>A0AA36IS01</accession>
<dbReference type="GO" id="GO:0005524">
    <property type="term" value="F:ATP binding"/>
    <property type="evidence" value="ECO:0007669"/>
    <property type="project" value="InterPro"/>
</dbReference>
<evidence type="ECO:0000313" key="3">
    <source>
        <dbReference type="EMBL" id="CAJ1392463.1"/>
    </source>
</evidence>
<evidence type="ECO:0000313" key="4">
    <source>
        <dbReference type="Proteomes" id="UP001178507"/>
    </source>
</evidence>
<dbReference type="InterPro" id="IPR011050">
    <property type="entry name" value="Pectin_lyase_fold/virulence"/>
</dbReference>
<dbReference type="AlphaFoldDB" id="A0AA36IS01"/>
<dbReference type="SUPFAM" id="SSF51126">
    <property type="entry name" value="Pectin lyase-like"/>
    <property type="match status" value="1"/>
</dbReference>
<proteinExistence type="predicted"/>
<gene>
    <name evidence="3" type="ORF">EVOR1521_LOCUS17553</name>
</gene>
<dbReference type="SUPFAM" id="SSF52540">
    <property type="entry name" value="P-loop containing nucleoside triphosphate hydrolases"/>
    <property type="match status" value="1"/>
</dbReference>
<dbReference type="PANTHER" id="PTHR24221">
    <property type="entry name" value="ATP-BINDING CASSETTE SUB-FAMILY B"/>
    <property type="match status" value="1"/>
</dbReference>
<dbReference type="Pfam" id="PF00005">
    <property type="entry name" value="ABC_tran"/>
    <property type="match status" value="1"/>
</dbReference>
<keyword evidence="4" id="KW-1185">Reference proteome</keyword>
<dbReference type="Gene3D" id="3.40.50.300">
    <property type="entry name" value="P-loop containing nucleotide triphosphate hydrolases"/>
    <property type="match status" value="1"/>
</dbReference>
<dbReference type="InterPro" id="IPR027417">
    <property type="entry name" value="P-loop_NTPase"/>
</dbReference>
<dbReference type="Gene3D" id="2.160.20.20">
    <property type="match status" value="2"/>
</dbReference>